<keyword evidence="3" id="KW-0547">Nucleotide-binding</keyword>
<evidence type="ECO:0000313" key="7">
    <source>
        <dbReference type="Proteomes" id="UP001215549"/>
    </source>
</evidence>
<accession>A0ABY7SA63</accession>
<dbReference type="InterPro" id="IPR050319">
    <property type="entry name" value="ABC_transp_ATP-bind"/>
</dbReference>
<comment type="similarity">
    <text evidence="1">Belongs to the ABC transporter superfamily.</text>
</comment>
<dbReference type="EMBL" id="CP067140">
    <property type="protein sequence ID" value="WCR02992.1"/>
    <property type="molecule type" value="Genomic_DNA"/>
</dbReference>
<dbReference type="PANTHER" id="PTHR43776">
    <property type="entry name" value="TRANSPORT ATP-BINDING PROTEIN"/>
    <property type="match status" value="1"/>
</dbReference>
<feature type="domain" description="ABC transporter" evidence="5">
    <location>
        <begin position="22"/>
        <end position="63"/>
    </location>
</feature>
<proteinExistence type="inferred from homology"/>
<sequence length="134" mass="15005">MTPSATSFKDCRNIAFGIPELHQIRVRPTYASRFPHELSGGQRVAIARVLVERPAVVVADEPVSALDVTVQAQILTLLQQLRERFGFSCLFIDQELGVVEPLCDRVLVMYQGRIMEQAPTSRLFEQPITPILAD</sequence>
<dbReference type="Pfam" id="PF00005">
    <property type="entry name" value="ABC_tran"/>
    <property type="match status" value="1"/>
</dbReference>
<evidence type="ECO:0000313" key="6">
    <source>
        <dbReference type="EMBL" id="WCR02992.1"/>
    </source>
</evidence>
<evidence type="ECO:0000256" key="3">
    <source>
        <dbReference type="ARBA" id="ARBA00022741"/>
    </source>
</evidence>
<evidence type="ECO:0000256" key="4">
    <source>
        <dbReference type="ARBA" id="ARBA00022840"/>
    </source>
</evidence>
<gene>
    <name evidence="6" type="ORF">JHX88_19690</name>
</gene>
<dbReference type="SUPFAM" id="SSF52540">
    <property type="entry name" value="P-loop containing nucleoside triphosphate hydrolases"/>
    <property type="match status" value="1"/>
</dbReference>
<dbReference type="InterPro" id="IPR027417">
    <property type="entry name" value="P-loop_NTPase"/>
</dbReference>
<keyword evidence="2" id="KW-0813">Transport</keyword>
<evidence type="ECO:0000256" key="1">
    <source>
        <dbReference type="ARBA" id="ARBA00005417"/>
    </source>
</evidence>
<dbReference type="GO" id="GO:0005524">
    <property type="term" value="F:ATP binding"/>
    <property type="evidence" value="ECO:0007669"/>
    <property type="project" value="UniProtKB-KW"/>
</dbReference>
<reference evidence="6 7" key="1">
    <citation type="submission" date="2021-01" db="EMBL/GenBank/DDBJ databases">
        <title>Biogeographic distribution of Paracoccus.</title>
        <authorList>
            <person name="Hollensteiner J."/>
            <person name="Leineberger J."/>
            <person name="Brinkhoff T."/>
            <person name="Daniel R."/>
        </authorList>
    </citation>
    <scope>NUCLEOTIDE SEQUENCE [LARGE SCALE GENOMIC DNA]</scope>
    <source>
        <strain evidence="6 7">DSM 18447</strain>
    </source>
</reference>
<dbReference type="InterPro" id="IPR003439">
    <property type="entry name" value="ABC_transporter-like_ATP-bd"/>
</dbReference>
<evidence type="ECO:0000259" key="5">
    <source>
        <dbReference type="Pfam" id="PF00005"/>
    </source>
</evidence>
<dbReference type="Gene3D" id="3.40.50.300">
    <property type="entry name" value="P-loop containing nucleotide triphosphate hydrolases"/>
    <property type="match status" value="1"/>
</dbReference>
<dbReference type="PANTHER" id="PTHR43776:SF7">
    <property type="entry name" value="D,D-DIPEPTIDE TRANSPORT ATP-BINDING PROTEIN DDPF-RELATED"/>
    <property type="match status" value="1"/>
</dbReference>
<dbReference type="Proteomes" id="UP001215549">
    <property type="component" value="Chromosome"/>
</dbReference>
<evidence type="ECO:0000256" key="2">
    <source>
        <dbReference type="ARBA" id="ARBA00022448"/>
    </source>
</evidence>
<protein>
    <submittedName>
        <fullName evidence="6">ABC transporter ATP-binding protein</fullName>
    </submittedName>
</protein>
<dbReference type="RefSeq" id="WP_076528593.1">
    <property type="nucleotide sequence ID" value="NZ_CP067140.1"/>
</dbReference>
<name>A0ABY7SA63_9RHOB</name>
<keyword evidence="4 6" id="KW-0067">ATP-binding</keyword>
<keyword evidence="7" id="KW-1185">Reference proteome</keyword>
<organism evidence="6 7">
    <name type="scientific">Paracoccus saliphilus</name>
    <dbReference type="NCBI Taxonomy" id="405559"/>
    <lineage>
        <taxon>Bacteria</taxon>
        <taxon>Pseudomonadati</taxon>
        <taxon>Pseudomonadota</taxon>
        <taxon>Alphaproteobacteria</taxon>
        <taxon>Rhodobacterales</taxon>
        <taxon>Paracoccaceae</taxon>
        <taxon>Paracoccus</taxon>
    </lineage>
</organism>